<name>A0A8X6QKL0_NEPPI</name>
<reference evidence="1" key="1">
    <citation type="submission" date="2020-08" db="EMBL/GenBank/DDBJ databases">
        <title>Multicomponent nature underlies the extraordinary mechanical properties of spider dragline silk.</title>
        <authorList>
            <person name="Kono N."/>
            <person name="Nakamura H."/>
            <person name="Mori M."/>
            <person name="Yoshida Y."/>
            <person name="Ohtoshi R."/>
            <person name="Malay A.D."/>
            <person name="Moran D.A.P."/>
            <person name="Tomita M."/>
            <person name="Numata K."/>
            <person name="Arakawa K."/>
        </authorList>
    </citation>
    <scope>NUCLEOTIDE SEQUENCE</scope>
</reference>
<comment type="caution">
    <text evidence="1">The sequence shown here is derived from an EMBL/GenBank/DDBJ whole genome shotgun (WGS) entry which is preliminary data.</text>
</comment>
<sequence>MIRLSYNPITDDQASDVFIACTSNLVRQRTVFFLYREERKYVLSVRKKGRRHSIPIKLHVSERRPNTMENLIYISGRSLFHRHNRFCIYAILHKRIEILSLPSSALGNLWLTYGFIKGFGTEYTLNHFKLDSSEASSRDASHN</sequence>
<keyword evidence="2" id="KW-1185">Reference proteome</keyword>
<protein>
    <submittedName>
        <fullName evidence="1">Uncharacterized protein</fullName>
    </submittedName>
</protein>
<dbReference type="OrthoDB" id="10582685at2759"/>
<dbReference type="AlphaFoldDB" id="A0A8X6QKL0"/>
<accession>A0A8X6QKL0</accession>
<evidence type="ECO:0000313" key="2">
    <source>
        <dbReference type="Proteomes" id="UP000887013"/>
    </source>
</evidence>
<organism evidence="1 2">
    <name type="scientific">Nephila pilipes</name>
    <name type="common">Giant wood spider</name>
    <name type="synonym">Nephila maculata</name>
    <dbReference type="NCBI Taxonomy" id="299642"/>
    <lineage>
        <taxon>Eukaryota</taxon>
        <taxon>Metazoa</taxon>
        <taxon>Ecdysozoa</taxon>
        <taxon>Arthropoda</taxon>
        <taxon>Chelicerata</taxon>
        <taxon>Arachnida</taxon>
        <taxon>Araneae</taxon>
        <taxon>Araneomorphae</taxon>
        <taxon>Entelegynae</taxon>
        <taxon>Araneoidea</taxon>
        <taxon>Nephilidae</taxon>
        <taxon>Nephila</taxon>
    </lineage>
</organism>
<proteinExistence type="predicted"/>
<dbReference type="Proteomes" id="UP000887013">
    <property type="component" value="Unassembled WGS sequence"/>
</dbReference>
<dbReference type="EMBL" id="BMAW01033768">
    <property type="protein sequence ID" value="GFU31755.1"/>
    <property type="molecule type" value="Genomic_DNA"/>
</dbReference>
<gene>
    <name evidence="1" type="ORF">NPIL_232691</name>
</gene>
<evidence type="ECO:0000313" key="1">
    <source>
        <dbReference type="EMBL" id="GFU31755.1"/>
    </source>
</evidence>